<proteinExistence type="predicted"/>
<evidence type="ECO:0000256" key="1">
    <source>
        <dbReference type="SAM" id="MobiDB-lite"/>
    </source>
</evidence>
<dbReference type="Proteomes" id="UP001056374">
    <property type="component" value="Chromosome"/>
</dbReference>
<evidence type="ECO:0000313" key="2">
    <source>
        <dbReference type="EMBL" id="USQ86973.1"/>
    </source>
</evidence>
<organism evidence="2 3">
    <name type="scientific">Streptomyces phaeoluteigriseus</name>
    <dbReference type="NCBI Taxonomy" id="114686"/>
    <lineage>
        <taxon>Bacteria</taxon>
        <taxon>Bacillati</taxon>
        <taxon>Actinomycetota</taxon>
        <taxon>Actinomycetes</taxon>
        <taxon>Kitasatosporales</taxon>
        <taxon>Streptomycetaceae</taxon>
        <taxon>Streptomyces</taxon>
        <taxon>Streptomyces aurantiacus group</taxon>
    </lineage>
</organism>
<dbReference type="EMBL" id="CP099468">
    <property type="protein sequence ID" value="USQ86973.1"/>
    <property type="molecule type" value="Genomic_DNA"/>
</dbReference>
<keyword evidence="3" id="KW-1185">Reference proteome</keyword>
<accession>A0ABY4ZEJ5</accession>
<evidence type="ECO:0000313" key="3">
    <source>
        <dbReference type="Proteomes" id="UP001056374"/>
    </source>
</evidence>
<dbReference type="RefSeq" id="WP_252552761.1">
    <property type="nucleotide sequence ID" value="NZ_CP099468.1"/>
</dbReference>
<sequence length="125" mass="13868">MTELLDGQDPKTRPPKYGSAAWQRLRGDDPLKAAAVITAAEMWRRYGDEEALVAWFRDASRSRDPLASRRTLAELNALAKPKPARLVQATDGWPPVAVPGRPGWRRHLVDGQQVDLNDKAQESAA</sequence>
<protein>
    <submittedName>
        <fullName evidence="2">Uncharacterized protein</fullName>
    </submittedName>
</protein>
<reference evidence="2" key="1">
    <citation type="submission" date="2022-06" db="EMBL/GenBank/DDBJ databases">
        <title>Complete genome sequence of soil microorganisms Streptomyces sp. Qhu-M197 isolated from Alpine meadows habitats on the Tibetan Plateau.</title>
        <authorList>
            <person name="Zhang B."/>
            <person name="Xiang X."/>
            <person name="Fan J."/>
        </authorList>
    </citation>
    <scope>NUCLEOTIDE SEQUENCE</scope>
    <source>
        <strain evidence="2">Qhu-M197</strain>
    </source>
</reference>
<gene>
    <name evidence="2" type="ORF">NFX46_26620</name>
</gene>
<feature type="region of interest" description="Disordered" evidence="1">
    <location>
        <begin position="1"/>
        <end position="20"/>
    </location>
</feature>
<name>A0ABY4ZEJ5_9ACTN</name>